<evidence type="ECO:0000256" key="1">
    <source>
        <dbReference type="ARBA" id="ARBA00004141"/>
    </source>
</evidence>
<keyword evidence="5 8" id="KW-1133">Transmembrane helix</keyword>
<feature type="transmembrane region" description="Helical" evidence="8">
    <location>
        <begin position="115"/>
        <end position="136"/>
    </location>
</feature>
<dbReference type="Pfam" id="PF07690">
    <property type="entry name" value="MFS_1"/>
    <property type="match status" value="1"/>
</dbReference>
<evidence type="ECO:0000259" key="9">
    <source>
        <dbReference type="PROSITE" id="PS50850"/>
    </source>
</evidence>
<evidence type="ECO:0000256" key="4">
    <source>
        <dbReference type="ARBA" id="ARBA00022692"/>
    </source>
</evidence>
<dbReference type="GO" id="GO:0022857">
    <property type="term" value="F:transmembrane transporter activity"/>
    <property type="evidence" value="ECO:0007669"/>
    <property type="project" value="InterPro"/>
</dbReference>
<dbReference type="Proteomes" id="UP000838763">
    <property type="component" value="Unassembled WGS sequence"/>
</dbReference>
<gene>
    <name evidence="10" type="ORF">PPNO1_LOCUS4395</name>
</gene>
<dbReference type="PROSITE" id="PS50850">
    <property type="entry name" value="MFS"/>
    <property type="match status" value="1"/>
</dbReference>
<feature type="transmembrane region" description="Helical" evidence="8">
    <location>
        <begin position="142"/>
        <end position="162"/>
    </location>
</feature>
<dbReference type="OrthoDB" id="5667at2759"/>
<name>A0A9P1H2D9_9PEZI</name>
<comment type="caution">
    <text evidence="10">The sequence shown here is derived from an EMBL/GenBank/DDBJ whole genome shotgun (WGS) entry which is preliminary data.</text>
</comment>
<keyword evidence="11" id="KW-1185">Reference proteome</keyword>
<accession>A0A9P1H2D9</accession>
<reference evidence="10" key="1">
    <citation type="submission" date="2022-11" db="EMBL/GenBank/DDBJ databases">
        <authorList>
            <person name="Scott C."/>
            <person name="Bruce N."/>
        </authorList>
    </citation>
    <scope>NUCLEOTIDE SEQUENCE</scope>
</reference>
<keyword evidence="4 8" id="KW-0812">Transmembrane</keyword>
<evidence type="ECO:0000256" key="3">
    <source>
        <dbReference type="ARBA" id="ARBA00022448"/>
    </source>
</evidence>
<comment type="subcellular location">
    <subcellularLocation>
        <location evidence="1">Membrane</location>
        <topology evidence="1">Multi-pass membrane protein</topology>
    </subcellularLocation>
</comment>
<feature type="transmembrane region" description="Helical" evidence="8">
    <location>
        <begin position="169"/>
        <end position="188"/>
    </location>
</feature>
<organism evidence="10 11">
    <name type="scientific">Parascedosporium putredinis</name>
    <dbReference type="NCBI Taxonomy" id="1442378"/>
    <lineage>
        <taxon>Eukaryota</taxon>
        <taxon>Fungi</taxon>
        <taxon>Dikarya</taxon>
        <taxon>Ascomycota</taxon>
        <taxon>Pezizomycotina</taxon>
        <taxon>Sordariomycetes</taxon>
        <taxon>Hypocreomycetidae</taxon>
        <taxon>Microascales</taxon>
        <taxon>Microascaceae</taxon>
        <taxon>Parascedosporium</taxon>
    </lineage>
</organism>
<feature type="transmembrane region" description="Helical" evidence="8">
    <location>
        <begin position="393"/>
        <end position="416"/>
    </location>
</feature>
<dbReference type="PANTHER" id="PTHR11360:SF224">
    <property type="entry name" value="MAJOR FACILITATOR SUPERFAMILY (MFS) PROFILE DOMAIN-CONTAINING PROTEIN-RELATED"/>
    <property type="match status" value="1"/>
</dbReference>
<proteinExistence type="inferred from homology"/>
<dbReference type="InterPro" id="IPR011701">
    <property type="entry name" value="MFS"/>
</dbReference>
<feature type="region of interest" description="Disordered" evidence="7">
    <location>
        <begin position="1"/>
        <end position="103"/>
    </location>
</feature>
<feature type="compositionally biased region" description="Basic and acidic residues" evidence="7">
    <location>
        <begin position="20"/>
        <end position="31"/>
    </location>
</feature>
<feature type="transmembrane region" description="Helical" evidence="8">
    <location>
        <begin position="226"/>
        <end position="246"/>
    </location>
</feature>
<feature type="transmembrane region" description="Helical" evidence="8">
    <location>
        <begin position="301"/>
        <end position="325"/>
    </location>
</feature>
<evidence type="ECO:0000256" key="7">
    <source>
        <dbReference type="SAM" id="MobiDB-lite"/>
    </source>
</evidence>
<comment type="similarity">
    <text evidence="2">Belongs to the major facilitator superfamily. Monocarboxylate porter (TC 2.A.1.13) family.</text>
</comment>
<keyword evidence="3" id="KW-0813">Transport</keyword>
<keyword evidence="6 8" id="KW-0472">Membrane</keyword>
<sequence>MKPTTALSHSSSSTVGMESEEVHAGESKRTDLASTSTPGADVKHDPSLPSTATGQPDIDLEKVHPASPRDSNVSLPSKKEKGDLESDATSIRSGAEAPVPTGPPPMDFPDGGTEAWLVVLGGWCSLFCTFGLVNCIGVFQDWILSIQVWLMTFPAFIFGRIFDAYGPRWLLIGGTITYIFGLMMTSLSTKYYQLILAQGIVASIGSSAIFNATLSSVVGWFLKRRATALGITVSGSSVGGVVGPIMLRRLINSIGFPWAVRSLAFLYLGLLAVACATVRSRLPHRRAPFVLKEYLAGLREPVFAVTCAGFFMFAWGMFLPFTYIILQAQEQGMDPSLTMYLLPIMNALSILGRILPGFAADKFGRFNIMIIVGFLTALFTLVLWIPGKSSAAIIVYMVIFGFTSGGFISLSAPLIAQICDIRQIGTRTGAAFALQSFGGLTGSPIAGAIVSAQGGDYLGLQLFCGFTMMAAVGFFILARYMQVGFKLKVV</sequence>
<evidence type="ECO:0000313" key="10">
    <source>
        <dbReference type="EMBL" id="CAI4214667.1"/>
    </source>
</evidence>
<dbReference type="InterPro" id="IPR036259">
    <property type="entry name" value="MFS_trans_sf"/>
</dbReference>
<feature type="transmembrane region" description="Helical" evidence="8">
    <location>
        <begin position="194"/>
        <end position="214"/>
    </location>
</feature>
<dbReference type="Gene3D" id="1.20.1250.20">
    <property type="entry name" value="MFS general substrate transporter like domains"/>
    <property type="match status" value="1"/>
</dbReference>
<evidence type="ECO:0000256" key="2">
    <source>
        <dbReference type="ARBA" id="ARBA00006727"/>
    </source>
</evidence>
<dbReference type="EMBL" id="CALLCH030000012">
    <property type="protein sequence ID" value="CAI4214667.1"/>
    <property type="molecule type" value="Genomic_DNA"/>
</dbReference>
<feature type="transmembrane region" description="Helical" evidence="8">
    <location>
        <begin position="428"/>
        <end position="452"/>
    </location>
</feature>
<dbReference type="PANTHER" id="PTHR11360">
    <property type="entry name" value="MONOCARBOXYLATE TRANSPORTER"/>
    <property type="match status" value="1"/>
</dbReference>
<protein>
    <recommendedName>
        <fullName evidence="9">Major facilitator superfamily (MFS) profile domain-containing protein</fullName>
    </recommendedName>
</protein>
<evidence type="ECO:0000256" key="6">
    <source>
        <dbReference type="ARBA" id="ARBA00023136"/>
    </source>
</evidence>
<evidence type="ECO:0000256" key="5">
    <source>
        <dbReference type="ARBA" id="ARBA00022989"/>
    </source>
</evidence>
<dbReference type="InterPro" id="IPR050327">
    <property type="entry name" value="Proton-linked_MCT"/>
</dbReference>
<evidence type="ECO:0000256" key="8">
    <source>
        <dbReference type="SAM" id="Phobius"/>
    </source>
</evidence>
<dbReference type="InterPro" id="IPR020846">
    <property type="entry name" value="MFS_dom"/>
</dbReference>
<dbReference type="AlphaFoldDB" id="A0A9P1H2D9"/>
<evidence type="ECO:0000313" key="11">
    <source>
        <dbReference type="Proteomes" id="UP000838763"/>
    </source>
</evidence>
<feature type="compositionally biased region" description="Polar residues" evidence="7">
    <location>
        <begin position="1"/>
        <end position="16"/>
    </location>
</feature>
<feature type="transmembrane region" description="Helical" evidence="8">
    <location>
        <begin position="458"/>
        <end position="478"/>
    </location>
</feature>
<feature type="transmembrane region" description="Helical" evidence="8">
    <location>
        <begin position="368"/>
        <end position="387"/>
    </location>
</feature>
<feature type="transmembrane region" description="Helical" evidence="8">
    <location>
        <begin position="258"/>
        <end position="280"/>
    </location>
</feature>
<feature type="transmembrane region" description="Helical" evidence="8">
    <location>
        <begin position="337"/>
        <end position="356"/>
    </location>
</feature>
<dbReference type="GO" id="GO:0016020">
    <property type="term" value="C:membrane"/>
    <property type="evidence" value="ECO:0007669"/>
    <property type="project" value="UniProtKB-SubCell"/>
</dbReference>
<dbReference type="SUPFAM" id="SSF103473">
    <property type="entry name" value="MFS general substrate transporter"/>
    <property type="match status" value="1"/>
</dbReference>
<feature type="domain" description="Major facilitator superfamily (MFS) profile" evidence="9">
    <location>
        <begin position="100"/>
        <end position="490"/>
    </location>
</feature>